<protein>
    <recommendedName>
        <fullName evidence="3">Nucleotidyl transferase AbiEii/AbiGii toxin family protein</fullName>
    </recommendedName>
</protein>
<dbReference type="EMBL" id="SPSB01000001">
    <property type="protein sequence ID" value="TFV97400.1"/>
    <property type="molecule type" value="Genomic_DNA"/>
</dbReference>
<dbReference type="InterPro" id="IPR014942">
    <property type="entry name" value="AbiEii"/>
</dbReference>
<evidence type="ECO:0000313" key="2">
    <source>
        <dbReference type="Proteomes" id="UP000297647"/>
    </source>
</evidence>
<comment type="caution">
    <text evidence="1">The sequence shown here is derived from an EMBL/GenBank/DDBJ whole genome shotgun (WGS) entry which is preliminary data.</text>
</comment>
<dbReference type="Pfam" id="PF08843">
    <property type="entry name" value="AbiEii"/>
    <property type="match status" value="1"/>
</dbReference>
<dbReference type="AlphaFoldDB" id="A0A4Y9QZ96"/>
<organism evidence="1 2">
    <name type="scientific">Algoriphagus kandeliae</name>
    <dbReference type="NCBI Taxonomy" id="2562278"/>
    <lineage>
        <taxon>Bacteria</taxon>
        <taxon>Pseudomonadati</taxon>
        <taxon>Bacteroidota</taxon>
        <taxon>Cytophagia</taxon>
        <taxon>Cytophagales</taxon>
        <taxon>Cyclobacteriaceae</taxon>
        <taxon>Algoriphagus</taxon>
    </lineage>
</organism>
<evidence type="ECO:0000313" key="1">
    <source>
        <dbReference type="EMBL" id="TFV97400.1"/>
    </source>
</evidence>
<evidence type="ECO:0008006" key="3">
    <source>
        <dbReference type="Google" id="ProtNLM"/>
    </source>
</evidence>
<proteinExistence type="predicted"/>
<reference evidence="1 2" key="1">
    <citation type="submission" date="2019-03" db="EMBL/GenBank/DDBJ databases">
        <title>Algoriphagus sp. nov, a new strain isolated from root system soil of mangrove plant Kandelia.</title>
        <authorList>
            <person name="Yin Q."/>
            <person name="Wang K."/>
            <person name="Song Z."/>
        </authorList>
    </citation>
    <scope>NUCLEOTIDE SEQUENCE [LARGE SCALE GENOMIC DNA]</scope>
    <source>
        <strain evidence="1 2">XY-J91</strain>
    </source>
</reference>
<dbReference type="Proteomes" id="UP000297647">
    <property type="component" value="Unassembled WGS sequence"/>
</dbReference>
<dbReference type="OrthoDB" id="9796281at2"/>
<sequence length="206" mass="23998">MLHKETVNSRLLEILTALMNHPYFDEFCLVGGTSLALQIGHRESVDIDLFGMKELDELMISEFLDQLGESRVLKKSKNILIYTVDNIKIDFVNYRYLWLNPCLLSENLRLADKRDIAAMKLNAISGRGSKKDFIDLYFLMNEYSLAEMLGFFRQKYNDGSEFLVLKSLTYFHDADLDESPKMIAPIDWNEIKRTIAKKVKDYFETI</sequence>
<accession>A0A4Y9QZ96</accession>
<gene>
    <name evidence="1" type="ORF">E4S40_01720</name>
</gene>
<name>A0A4Y9QZ96_9BACT</name>
<dbReference type="RefSeq" id="WP_135069952.1">
    <property type="nucleotide sequence ID" value="NZ_SPSB01000001.1"/>
</dbReference>
<keyword evidence="2" id="KW-1185">Reference proteome</keyword>